<proteinExistence type="inferred from homology"/>
<dbReference type="FunFam" id="1.10.20.10:FF:000088">
    <property type="entry name" value="Histone H3-like centromeric protein CSE4"/>
    <property type="match status" value="1"/>
</dbReference>
<sequence length="156" mass="18057">MGRTKQLPSRSRKRTKQHQQPMAGGSSPATSSRSARGKRTSESDAPQAGTPSQSRRRYRHRPGVMALREIRRLQKSWKLLIPMAPFVRLVREITNFYSKDVSRWTPEALIAIQEATETYIQGLFEDAYLCTIHAKRVTLQQKDLQLARRICGRRHW</sequence>
<dbReference type="Gene3D" id="1.10.20.10">
    <property type="entry name" value="Histone, subunit A"/>
    <property type="match status" value="1"/>
</dbReference>
<dbReference type="InterPro" id="IPR007125">
    <property type="entry name" value="H2A/H2B/H3"/>
</dbReference>
<dbReference type="GO" id="GO:0046982">
    <property type="term" value="F:protein heterodimerization activity"/>
    <property type="evidence" value="ECO:0007669"/>
    <property type="project" value="InterPro"/>
</dbReference>
<dbReference type="AlphaFoldDB" id="A0A8D7AE25"/>
<dbReference type="GO" id="GO:0000786">
    <property type="term" value="C:nucleosome"/>
    <property type="evidence" value="ECO:0007669"/>
    <property type="project" value="InterPro"/>
</dbReference>
<feature type="region of interest" description="Disordered" evidence="2">
    <location>
        <begin position="1"/>
        <end position="62"/>
    </location>
</feature>
<dbReference type="EMBL" id="HG996471">
    <property type="protein sequence ID" value="CAG1847893.1"/>
    <property type="molecule type" value="Genomic_DNA"/>
</dbReference>
<dbReference type="CDD" id="cd22911">
    <property type="entry name" value="HFD_H3"/>
    <property type="match status" value="1"/>
</dbReference>
<dbReference type="SMART" id="SM00428">
    <property type="entry name" value="H3"/>
    <property type="match status" value="1"/>
</dbReference>
<protein>
    <submittedName>
        <fullName evidence="4">(wild Malaysian banana) hypothetical protein</fullName>
    </submittedName>
</protein>
<dbReference type="GO" id="GO:0003677">
    <property type="term" value="F:DNA binding"/>
    <property type="evidence" value="ECO:0007669"/>
    <property type="project" value="InterPro"/>
</dbReference>
<evidence type="ECO:0000259" key="3">
    <source>
        <dbReference type="Pfam" id="PF00125"/>
    </source>
</evidence>
<dbReference type="PANTHER" id="PTHR11426">
    <property type="entry name" value="HISTONE H3"/>
    <property type="match status" value="1"/>
</dbReference>
<evidence type="ECO:0000256" key="2">
    <source>
        <dbReference type="SAM" id="MobiDB-lite"/>
    </source>
</evidence>
<evidence type="ECO:0000313" key="4">
    <source>
        <dbReference type="EMBL" id="CAG1847893.1"/>
    </source>
</evidence>
<accession>A0A8D7AE25</accession>
<dbReference type="InterPro" id="IPR000164">
    <property type="entry name" value="Histone_H3/CENP-A"/>
</dbReference>
<dbReference type="InterPro" id="IPR009072">
    <property type="entry name" value="Histone-fold"/>
</dbReference>
<organism evidence="4">
    <name type="scientific">Musa acuminata subsp. malaccensis</name>
    <name type="common">Wild banana</name>
    <name type="synonym">Musa malaccensis</name>
    <dbReference type="NCBI Taxonomy" id="214687"/>
    <lineage>
        <taxon>Eukaryota</taxon>
        <taxon>Viridiplantae</taxon>
        <taxon>Streptophyta</taxon>
        <taxon>Embryophyta</taxon>
        <taxon>Tracheophyta</taxon>
        <taxon>Spermatophyta</taxon>
        <taxon>Magnoliopsida</taxon>
        <taxon>Liliopsida</taxon>
        <taxon>Zingiberales</taxon>
        <taxon>Musaceae</taxon>
        <taxon>Musa</taxon>
    </lineage>
</organism>
<comment type="similarity">
    <text evidence="1">Belongs to the histone H3 family.</text>
</comment>
<dbReference type="PROSITE" id="PS00959">
    <property type="entry name" value="HISTONE_H3_2"/>
    <property type="match status" value="1"/>
</dbReference>
<dbReference type="PRINTS" id="PR00622">
    <property type="entry name" value="HISTONEH3"/>
</dbReference>
<feature type="domain" description="Core Histone H2A/H2B/H3" evidence="3">
    <location>
        <begin position="62"/>
        <end position="150"/>
    </location>
</feature>
<reference evidence="4" key="1">
    <citation type="submission" date="2021-03" db="EMBL/GenBank/DDBJ databases">
        <authorList>
            <consortium name="Genoscope - CEA"/>
            <person name="William W."/>
        </authorList>
    </citation>
    <scope>NUCLEOTIDE SEQUENCE</scope>
    <source>
        <strain evidence="4">Doubled-haploid Pahang</strain>
    </source>
</reference>
<dbReference type="Pfam" id="PF00125">
    <property type="entry name" value="Histone"/>
    <property type="match status" value="1"/>
</dbReference>
<dbReference type="GO" id="GO:0030527">
    <property type="term" value="F:structural constituent of chromatin"/>
    <property type="evidence" value="ECO:0007669"/>
    <property type="project" value="InterPro"/>
</dbReference>
<name>A0A8D7AE25_MUSAM</name>
<gene>
    <name evidence="4" type="ORF">GSMUA_176880.1</name>
</gene>
<evidence type="ECO:0000256" key="1">
    <source>
        <dbReference type="ARBA" id="ARBA00010343"/>
    </source>
</evidence>
<dbReference type="SUPFAM" id="SSF47113">
    <property type="entry name" value="Histone-fold"/>
    <property type="match status" value="1"/>
</dbReference>